<dbReference type="STRING" id="45607.A0A2T0FNB8"/>
<evidence type="ECO:0000256" key="4">
    <source>
        <dbReference type="ARBA" id="ARBA00023242"/>
    </source>
</evidence>
<evidence type="ECO:0000256" key="1">
    <source>
        <dbReference type="ARBA" id="ARBA00004123"/>
    </source>
</evidence>
<dbReference type="OrthoDB" id="10264870at2759"/>
<feature type="compositionally biased region" description="Basic and acidic residues" evidence="5">
    <location>
        <begin position="18"/>
        <end position="34"/>
    </location>
</feature>
<feature type="region of interest" description="Disordered" evidence="5">
    <location>
        <begin position="1"/>
        <end position="47"/>
    </location>
</feature>
<comment type="subcellular location">
    <subcellularLocation>
        <location evidence="1">Nucleus</location>
    </subcellularLocation>
</comment>
<dbReference type="InterPro" id="IPR024738">
    <property type="entry name" value="Hfi1/Tada1"/>
</dbReference>
<dbReference type="RefSeq" id="XP_024666415.1">
    <property type="nucleotide sequence ID" value="XM_024810647.1"/>
</dbReference>
<dbReference type="CDD" id="cd22933">
    <property type="entry name" value="HFD_HFI1"/>
    <property type="match status" value="1"/>
</dbReference>
<gene>
    <name evidence="6" type="ORF">B9G98_04090</name>
</gene>
<evidence type="ECO:0000256" key="3">
    <source>
        <dbReference type="ARBA" id="ARBA00023163"/>
    </source>
</evidence>
<dbReference type="GO" id="GO:0006357">
    <property type="term" value="P:regulation of transcription by RNA polymerase II"/>
    <property type="evidence" value="ECO:0007669"/>
    <property type="project" value="TreeGrafter"/>
</dbReference>
<feature type="region of interest" description="Disordered" evidence="5">
    <location>
        <begin position="239"/>
        <end position="320"/>
    </location>
</feature>
<organism evidence="6 7">
    <name type="scientific">Wickerhamiella sorbophila</name>
    <dbReference type="NCBI Taxonomy" id="45607"/>
    <lineage>
        <taxon>Eukaryota</taxon>
        <taxon>Fungi</taxon>
        <taxon>Dikarya</taxon>
        <taxon>Ascomycota</taxon>
        <taxon>Saccharomycotina</taxon>
        <taxon>Dipodascomycetes</taxon>
        <taxon>Dipodascales</taxon>
        <taxon>Trichomonascaceae</taxon>
        <taxon>Wickerhamiella</taxon>
    </lineage>
</organism>
<dbReference type="PANTHER" id="PTHR21277">
    <property type="entry name" value="TRANSCRIPTIONAL ADAPTER 1"/>
    <property type="match status" value="1"/>
</dbReference>
<dbReference type="Proteomes" id="UP000238350">
    <property type="component" value="Unassembled WGS sequence"/>
</dbReference>
<protein>
    <submittedName>
        <fullName evidence="6">Transcriptional coactivator HFI1/ADA1</fullName>
    </submittedName>
</protein>
<reference evidence="6 7" key="1">
    <citation type="submission" date="2017-04" db="EMBL/GenBank/DDBJ databases">
        <title>Genome sequencing of [Candida] sorbophila.</title>
        <authorList>
            <person name="Ahn J.O."/>
        </authorList>
    </citation>
    <scope>NUCLEOTIDE SEQUENCE [LARGE SCALE GENOMIC DNA]</scope>
    <source>
        <strain evidence="6 7">DS02</strain>
    </source>
</reference>
<evidence type="ECO:0000256" key="5">
    <source>
        <dbReference type="SAM" id="MobiDB-lite"/>
    </source>
</evidence>
<evidence type="ECO:0000313" key="6">
    <source>
        <dbReference type="EMBL" id="PRT56470.1"/>
    </source>
</evidence>
<proteinExistence type="predicted"/>
<dbReference type="GO" id="GO:0000124">
    <property type="term" value="C:SAGA complex"/>
    <property type="evidence" value="ECO:0007669"/>
    <property type="project" value="UniProtKB-ARBA"/>
</dbReference>
<evidence type="ECO:0000256" key="2">
    <source>
        <dbReference type="ARBA" id="ARBA00023015"/>
    </source>
</evidence>
<keyword evidence="7" id="KW-1185">Reference proteome</keyword>
<feature type="region of interest" description="Disordered" evidence="5">
    <location>
        <begin position="446"/>
        <end position="478"/>
    </location>
</feature>
<keyword evidence="4" id="KW-0539">Nucleus</keyword>
<dbReference type="GO" id="GO:0005634">
    <property type="term" value="C:nucleus"/>
    <property type="evidence" value="ECO:0007669"/>
    <property type="project" value="UniProtKB-SubCell"/>
</dbReference>
<dbReference type="EMBL" id="NDIQ01000022">
    <property type="protein sequence ID" value="PRT56470.1"/>
    <property type="molecule type" value="Genomic_DNA"/>
</dbReference>
<comment type="caution">
    <text evidence="6">The sequence shown here is derived from an EMBL/GenBank/DDBJ whole genome shotgun (WGS) entry which is preliminary data.</text>
</comment>
<keyword evidence="2" id="KW-0805">Transcription regulation</keyword>
<dbReference type="GeneID" id="36517838"/>
<name>A0A2T0FNB8_9ASCO</name>
<dbReference type="AlphaFoldDB" id="A0A2T0FNB8"/>
<evidence type="ECO:0000313" key="7">
    <source>
        <dbReference type="Proteomes" id="UP000238350"/>
    </source>
</evidence>
<dbReference type="Pfam" id="PF12767">
    <property type="entry name" value="SAGA-Tad1"/>
    <property type="match status" value="1"/>
</dbReference>
<accession>A0A2T0FNB8</accession>
<sequence>MEGSETPNGAVSGYDGLSELKENGKATEEVKMEPGTEAGAEAKPNGTVVDAAAPSLLTGGANNPELQNMKLKNVDANGNSKQSKNGQTHRIDIDSVMTRFQRKLGRNWDRYRDAITHFLMGKLTRPELTAVLSSFLTPLEVRTHNYLLLAILANSLREPPPGDDGGLSGWKARGTTRKANVDTPTELLHREIMALPARERKRIKNIARDNKRPNVPVPLPCLIATRQAMLPHLPYAQDRRSQPNAMAGGSPLDARSQPGSTPMSPQMPRQALQKGDPKGKLQKGQETPPKTGARGKMAGRAEFSTPPPESEVVGADGNSLNPGRLSGPLTWTQDIIHGFEAPLAGEIFELPDDDSISERVLGIALEHGITNGYEAGVTDVLLAGVEQYLTTILSTLVPLTSNRTVSTTDPLSAKDLQTMFTQNASRFREFYGPLYRISTHYLQDEETATSADLEPSDATQDEPKPSLWSLDRPSQRKRTAQEIDLLENSNKGKQFVRQLLDAHNPPYNL</sequence>
<keyword evidence="3" id="KW-0804">Transcription</keyword>
<dbReference type="PANTHER" id="PTHR21277:SF5">
    <property type="entry name" value="TRANSCRIPTIONAL ADAPTER 1"/>
    <property type="match status" value="1"/>
</dbReference>
<dbReference type="GO" id="GO:0003713">
    <property type="term" value="F:transcription coactivator activity"/>
    <property type="evidence" value="ECO:0007669"/>
    <property type="project" value="TreeGrafter"/>
</dbReference>